<dbReference type="PROSITE" id="PS00653">
    <property type="entry name" value="GLYCOSYL_HYDROL_F1_2"/>
    <property type="match status" value="1"/>
</dbReference>
<dbReference type="Gene3D" id="3.20.20.80">
    <property type="entry name" value="Glycosidases"/>
    <property type="match status" value="1"/>
</dbReference>
<dbReference type="SUPFAM" id="SSF51445">
    <property type="entry name" value="(Trans)glycosidases"/>
    <property type="match status" value="1"/>
</dbReference>
<evidence type="ECO:0000256" key="2">
    <source>
        <dbReference type="ARBA" id="ARBA00011738"/>
    </source>
</evidence>
<dbReference type="InterPro" id="IPR017853">
    <property type="entry name" value="GH"/>
</dbReference>
<dbReference type="InterPro" id="IPR033132">
    <property type="entry name" value="GH_1_N_CS"/>
</dbReference>
<accession>A0AAN9TR30</accession>
<name>A0AAN9TR30_9HEMI</name>
<dbReference type="PROSITE" id="PS00572">
    <property type="entry name" value="GLYCOSYL_HYDROL_F1_1"/>
    <property type="match status" value="1"/>
</dbReference>
<protein>
    <recommendedName>
        <fullName evidence="3">beta-glucosidase</fullName>
        <ecNumber evidence="3">3.2.1.21</ecNumber>
    </recommendedName>
</protein>
<dbReference type="FunFam" id="3.20.20.80:FF:000013">
    <property type="entry name" value="lactase-phlorizin hydrolase"/>
    <property type="match status" value="1"/>
</dbReference>
<keyword evidence="4 9" id="KW-0378">Hydrolase</keyword>
<evidence type="ECO:0000313" key="11">
    <source>
        <dbReference type="Proteomes" id="UP001367676"/>
    </source>
</evidence>
<dbReference type="EC" id="3.2.1.21" evidence="3"/>
<dbReference type="PANTHER" id="PTHR10353">
    <property type="entry name" value="GLYCOSYL HYDROLASE"/>
    <property type="match status" value="1"/>
</dbReference>
<evidence type="ECO:0000256" key="3">
    <source>
        <dbReference type="ARBA" id="ARBA00012744"/>
    </source>
</evidence>
<dbReference type="InterPro" id="IPR001360">
    <property type="entry name" value="Glyco_hydro_1"/>
</dbReference>
<comment type="caution">
    <text evidence="10">The sequence shown here is derived from an EMBL/GenBank/DDBJ whole genome shotgun (WGS) entry which is preliminary data.</text>
</comment>
<feature type="active site" description="Nucleophile" evidence="7">
    <location>
        <position position="374"/>
    </location>
</feature>
<evidence type="ECO:0000256" key="5">
    <source>
        <dbReference type="ARBA" id="ARBA00023180"/>
    </source>
</evidence>
<organism evidence="10 11">
    <name type="scientific">Parthenolecanium corni</name>
    <dbReference type="NCBI Taxonomy" id="536013"/>
    <lineage>
        <taxon>Eukaryota</taxon>
        <taxon>Metazoa</taxon>
        <taxon>Ecdysozoa</taxon>
        <taxon>Arthropoda</taxon>
        <taxon>Hexapoda</taxon>
        <taxon>Insecta</taxon>
        <taxon>Pterygota</taxon>
        <taxon>Neoptera</taxon>
        <taxon>Paraneoptera</taxon>
        <taxon>Hemiptera</taxon>
        <taxon>Sternorrhyncha</taxon>
        <taxon>Coccoidea</taxon>
        <taxon>Coccidae</taxon>
        <taxon>Parthenolecanium</taxon>
    </lineage>
</organism>
<reference evidence="10 11" key="1">
    <citation type="submission" date="2024-03" db="EMBL/GenBank/DDBJ databases">
        <title>Adaptation during the transition from Ophiocordyceps entomopathogen to insect associate is accompanied by gene loss and intensified selection.</title>
        <authorList>
            <person name="Ward C.M."/>
            <person name="Onetto C.A."/>
            <person name="Borneman A.R."/>
        </authorList>
    </citation>
    <scope>NUCLEOTIDE SEQUENCE [LARGE SCALE GENOMIC DNA]</scope>
    <source>
        <strain evidence="10">AWRI1</strain>
        <tissue evidence="10">Single Adult Female</tissue>
    </source>
</reference>
<proteinExistence type="inferred from homology"/>
<dbReference type="InterPro" id="IPR018120">
    <property type="entry name" value="Glyco_hydro_1_AS"/>
</dbReference>
<comment type="subunit">
    <text evidence="2">Homodimer.</text>
</comment>
<evidence type="ECO:0000256" key="4">
    <source>
        <dbReference type="ARBA" id="ARBA00022801"/>
    </source>
</evidence>
<evidence type="ECO:0000256" key="7">
    <source>
        <dbReference type="PROSITE-ProRule" id="PRU10055"/>
    </source>
</evidence>
<evidence type="ECO:0000256" key="9">
    <source>
        <dbReference type="RuleBase" id="RU004468"/>
    </source>
</evidence>
<keyword evidence="11" id="KW-1185">Reference proteome</keyword>
<dbReference type="EMBL" id="JBBCAQ010000034">
    <property type="protein sequence ID" value="KAK7580156.1"/>
    <property type="molecule type" value="Genomic_DNA"/>
</dbReference>
<sequence>MAFPDGFIFATASSSYQIEGAWNIDGKGENIWDRWSHARSECPKSDNGDVACDSYHKYKEDIFHLKDIGFDMYRFSISWARILPTGDITDINEAGVAYYHKLIDELHKNNIQPMITIYHWDLPQKLQDMGGWLNPLIVNYCEDYAGLLFKRFGDKVKWWITINEPELVSSGYEVKNYAPNLDLDSPANYIAAHNCLRAHGRIFRLYEKEYKIKQKGKISIALSGHCCLPKTNSKGDIDAANRAMLFRFGWFAHPIYSNEGDYPEIMRQTVDKNSDKEGRNWSRLPKFTADEIEAIKGSFDFFAINHYTSRLCSPGYPPDRKGTTYNKDMDVKMEVSPFWFSTSIPWLKVCPEGFRRLLVWIKDQYNNVPIFISENGVGDPDDLNPTTKESYHQLYLQQLLLAMNEDKCNVIGYTVWSLLDSFEWLGGYKYKFGIVHVDFSDPERARTQKKSASYFKQLLKTRDLPKIQMEN</sequence>
<evidence type="ECO:0000313" key="10">
    <source>
        <dbReference type="EMBL" id="KAK7580156.1"/>
    </source>
</evidence>
<dbReference type="GO" id="GO:0008422">
    <property type="term" value="F:beta-glucosidase activity"/>
    <property type="evidence" value="ECO:0007669"/>
    <property type="project" value="TreeGrafter"/>
</dbReference>
<dbReference type="Proteomes" id="UP001367676">
    <property type="component" value="Unassembled WGS sequence"/>
</dbReference>
<dbReference type="PRINTS" id="PR00131">
    <property type="entry name" value="GLHYDRLASE1"/>
</dbReference>
<evidence type="ECO:0000256" key="1">
    <source>
        <dbReference type="ARBA" id="ARBA00010838"/>
    </source>
</evidence>
<evidence type="ECO:0000256" key="8">
    <source>
        <dbReference type="RuleBase" id="RU003690"/>
    </source>
</evidence>
<dbReference type="AlphaFoldDB" id="A0AAN9TR30"/>
<gene>
    <name evidence="10" type="ORF">V9T40_000785</name>
</gene>
<keyword evidence="6 9" id="KW-0326">Glycosidase</keyword>
<dbReference type="GO" id="GO:0005975">
    <property type="term" value="P:carbohydrate metabolic process"/>
    <property type="evidence" value="ECO:0007669"/>
    <property type="project" value="InterPro"/>
</dbReference>
<evidence type="ECO:0000256" key="6">
    <source>
        <dbReference type="ARBA" id="ARBA00023295"/>
    </source>
</evidence>
<keyword evidence="5" id="KW-0325">Glycoprotein</keyword>
<dbReference type="Pfam" id="PF00232">
    <property type="entry name" value="Glyco_hydro_1"/>
    <property type="match status" value="1"/>
</dbReference>
<comment type="similarity">
    <text evidence="1 8">Belongs to the glycosyl hydrolase 1 family.</text>
</comment>
<dbReference type="PANTHER" id="PTHR10353:SF36">
    <property type="entry name" value="LP05116P"/>
    <property type="match status" value="1"/>
</dbReference>